<dbReference type="EMBL" id="JASJQH010001183">
    <property type="protein sequence ID" value="KAK9761884.1"/>
    <property type="molecule type" value="Genomic_DNA"/>
</dbReference>
<dbReference type="PANTHER" id="PTHR45789:SF2">
    <property type="entry name" value="FI18025P1"/>
    <property type="match status" value="1"/>
</dbReference>
<evidence type="ECO:0000313" key="5">
    <source>
        <dbReference type="EMBL" id="KAK9761884.1"/>
    </source>
</evidence>
<accession>A0ABR2WK38</accession>
<dbReference type="PANTHER" id="PTHR45789">
    <property type="entry name" value="FI18025P1"/>
    <property type="match status" value="1"/>
</dbReference>
<proteinExistence type="predicted"/>
<gene>
    <name evidence="5" type="ORF">K7432_012880</name>
</gene>
<dbReference type="InterPro" id="IPR051356">
    <property type="entry name" value="SOX/SOX-like_TF"/>
</dbReference>
<dbReference type="Gene3D" id="1.10.30.10">
    <property type="entry name" value="High mobility group box domain"/>
    <property type="match status" value="1"/>
</dbReference>
<keyword evidence="2 3" id="KW-0539">Nucleus</keyword>
<dbReference type="SUPFAM" id="SSF47095">
    <property type="entry name" value="HMG-box"/>
    <property type="match status" value="1"/>
</dbReference>
<evidence type="ECO:0000256" key="1">
    <source>
        <dbReference type="ARBA" id="ARBA00023125"/>
    </source>
</evidence>
<comment type="caution">
    <text evidence="5">The sequence shown here is derived from an EMBL/GenBank/DDBJ whole genome shotgun (WGS) entry which is preliminary data.</text>
</comment>
<reference evidence="5 6" key="1">
    <citation type="submission" date="2023-04" db="EMBL/GenBank/DDBJ databases">
        <title>Genome of Basidiobolus ranarum AG-B5.</title>
        <authorList>
            <person name="Stajich J.E."/>
            <person name="Carter-House D."/>
            <person name="Gryganskyi A."/>
        </authorList>
    </citation>
    <scope>NUCLEOTIDE SEQUENCE [LARGE SCALE GENOMIC DNA]</scope>
    <source>
        <strain evidence="5 6">AG-B5</strain>
    </source>
</reference>
<name>A0ABR2WK38_9FUNG</name>
<keyword evidence="1 3" id="KW-0238">DNA-binding</keyword>
<sequence length="174" mass="20354">MWKTASFQEKEYYQKLAEEFKREHQEKYPDYKYSPVKQKRKCKKSECGINKKHQRCPEYPVSGDPNLTCFTPTADGAHLNSGNRPSFLDVTLGEMPLNLALDTQELDITTDLDSPVFSEISLPNEATWPYHFPPYYEQSACSFDQFNLGLYVPEARFSQEFYDPLLIPHQYFQN</sequence>
<evidence type="ECO:0000256" key="2">
    <source>
        <dbReference type="ARBA" id="ARBA00023242"/>
    </source>
</evidence>
<evidence type="ECO:0000256" key="3">
    <source>
        <dbReference type="PROSITE-ProRule" id="PRU00267"/>
    </source>
</evidence>
<evidence type="ECO:0000313" key="6">
    <source>
        <dbReference type="Proteomes" id="UP001479436"/>
    </source>
</evidence>
<feature type="domain" description="HMG box" evidence="4">
    <location>
        <begin position="1"/>
        <end position="32"/>
    </location>
</feature>
<dbReference type="PROSITE" id="PS50118">
    <property type="entry name" value="HMG_BOX_2"/>
    <property type="match status" value="1"/>
</dbReference>
<evidence type="ECO:0000259" key="4">
    <source>
        <dbReference type="PROSITE" id="PS50118"/>
    </source>
</evidence>
<organism evidence="5 6">
    <name type="scientific">Basidiobolus ranarum</name>
    <dbReference type="NCBI Taxonomy" id="34480"/>
    <lineage>
        <taxon>Eukaryota</taxon>
        <taxon>Fungi</taxon>
        <taxon>Fungi incertae sedis</taxon>
        <taxon>Zoopagomycota</taxon>
        <taxon>Entomophthoromycotina</taxon>
        <taxon>Basidiobolomycetes</taxon>
        <taxon>Basidiobolales</taxon>
        <taxon>Basidiobolaceae</taxon>
        <taxon>Basidiobolus</taxon>
    </lineage>
</organism>
<dbReference type="InterPro" id="IPR036910">
    <property type="entry name" value="HMG_box_dom_sf"/>
</dbReference>
<dbReference type="InterPro" id="IPR009071">
    <property type="entry name" value="HMG_box_dom"/>
</dbReference>
<feature type="DNA-binding region" description="HMG box" evidence="3">
    <location>
        <begin position="1"/>
        <end position="32"/>
    </location>
</feature>
<protein>
    <recommendedName>
        <fullName evidence="4">HMG box domain-containing protein</fullName>
    </recommendedName>
</protein>
<dbReference type="Proteomes" id="UP001479436">
    <property type="component" value="Unassembled WGS sequence"/>
</dbReference>
<keyword evidence="6" id="KW-1185">Reference proteome</keyword>